<evidence type="ECO:0000313" key="2">
    <source>
        <dbReference type="EMBL" id="GAD03925.1"/>
    </source>
</evidence>
<comment type="caution">
    <text evidence="2">The sequence shown here is derived from an EMBL/GenBank/DDBJ whole genome shotgun (WGS) entry which is preliminary data.</text>
</comment>
<name>R9PRK4_AGAAL</name>
<dbReference type="OrthoDB" id="6199345at2"/>
<dbReference type="AlphaFoldDB" id="R9PRK4"/>
<keyword evidence="1" id="KW-0472">Membrane</keyword>
<dbReference type="EMBL" id="BARX01000038">
    <property type="protein sequence ID" value="GAD03925.1"/>
    <property type="molecule type" value="Genomic_DNA"/>
</dbReference>
<keyword evidence="1" id="KW-0812">Transmembrane</keyword>
<dbReference type="STRING" id="1331007.AALB_4005"/>
<keyword evidence="1" id="KW-1133">Transmembrane helix</keyword>
<proteinExistence type="predicted"/>
<protein>
    <submittedName>
        <fullName evidence="2">Uncharacterized protein</fullName>
    </submittedName>
</protein>
<reference evidence="2" key="1">
    <citation type="journal article" date="2013" name="Genome Announc.">
        <title>Draft Genome Sequence of Agarivorans albus Strain MKT 106T, an Agarolytic Marine Bacterium.</title>
        <authorList>
            <person name="Yasuike M."/>
            <person name="Nakamura Y."/>
            <person name="Kai W."/>
            <person name="Fujiwara A."/>
            <person name="Fukui Y."/>
            <person name="Satomi M."/>
            <person name="Sano M."/>
        </authorList>
    </citation>
    <scope>NUCLEOTIDE SEQUENCE [LARGE SCALE GENOMIC DNA]</scope>
</reference>
<feature type="transmembrane region" description="Helical" evidence="1">
    <location>
        <begin position="45"/>
        <end position="67"/>
    </location>
</feature>
<gene>
    <name evidence="2" type="ORF">AALB_4005</name>
</gene>
<organism evidence="2 3">
    <name type="scientific">Agarivorans albus MKT 106</name>
    <dbReference type="NCBI Taxonomy" id="1331007"/>
    <lineage>
        <taxon>Bacteria</taxon>
        <taxon>Pseudomonadati</taxon>
        <taxon>Pseudomonadota</taxon>
        <taxon>Gammaproteobacteria</taxon>
        <taxon>Alteromonadales</taxon>
        <taxon>Alteromonadaceae</taxon>
        <taxon>Agarivorans</taxon>
    </lineage>
</organism>
<dbReference type="Proteomes" id="UP000014461">
    <property type="component" value="Unassembled WGS sequence"/>
</dbReference>
<keyword evidence="3" id="KW-1185">Reference proteome</keyword>
<evidence type="ECO:0000313" key="3">
    <source>
        <dbReference type="Proteomes" id="UP000014461"/>
    </source>
</evidence>
<dbReference type="RefSeq" id="WP_016403692.1">
    <property type="nucleotide sequence ID" value="NZ_BARX01000038.1"/>
</dbReference>
<evidence type="ECO:0000256" key="1">
    <source>
        <dbReference type="SAM" id="Phobius"/>
    </source>
</evidence>
<sequence>MSFSAQDGSFKQLTRDYFQELQLSKKQVNKLQGLAKSKQMDASQWAWASAVSCVLAVTIYLAFFAGINYSAISKEIAYNHNSQMQMEVMSSSINDIQKHLNRLDFKLIQSQLLDKDKWELMGGRYCSIDGRIAAQLKVRNRQSLQVHTFYQAKLPEEWLNITKQKELEVDGVKVKVWQEKGLLIGLAI</sequence>
<accession>R9PRK4</accession>